<comment type="caution">
    <text evidence="2">The sequence shown here is derived from an EMBL/GenBank/DDBJ whole genome shotgun (WGS) entry which is preliminary data.</text>
</comment>
<feature type="region of interest" description="Disordered" evidence="1">
    <location>
        <begin position="1"/>
        <end position="78"/>
    </location>
</feature>
<evidence type="ECO:0000256" key="1">
    <source>
        <dbReference type="SAM" id="MobiDB-lite"/>
    </source>
</evidence>
<reference evidence="2" key="1">
    <citation type="submission" date="2023-10" db="EMBL/GenBank/DDBJ databases">
        <authorList>
            <person name="Chen Y."/>
            <person name="Shah S."/>
            <person name="Dougan E. K."/>
            <person name="Thang M."/>
            <person name="Chan C."/>
        </authorList>
    </citation>
    <scope>NUCLEOTIDE SEQUENCE [LARGE SCALE GENOMIC DNA]</scope>
</reference>
<proteinExistence type="predicted"/>
<evidence type="ECO:0000313" key="3">
    <source>
        <dbReference type="Proteomes" id="UP001189429"/>
    </source>
</evidence>
<evidence type="ECO:0000313" key="2">
    <source>
        <dbReference type="EMBL" id="CAK0805057.1"/>
    </source>
</evidence>
<dbReference type="Proteomes" id="UP001189429">
    <property type="component" value="Unassembled WGS sequence"/>
</dbReference>
<feature type="compositionally biased region" description="Low complexity" evidence="1">
    <location>
        <begin position="170"/>
        <end position="196"/>
    </location>
</feature>
<feature type="compositionally biased region" description="Low complexity" evidence="1">
    <location>
        <begin position="25"/>
        <end position="46"/>
    </location>
</feature>
<sequence>MRPTTATAGERGPVADGSPRRARARAAGPAAAAKAGGEAPTASASAGDRRRRGSAVSWAGPGPAPRAPAGPARLGSPILERPLRAPRAVDLLRLARLPPHAPRHAPRLGAPRRALRAVGLAPLEQVHGSDMSPATSPSSCFAARRKDGFLESSNHSRLSCARLAPRRHAAGGPAATDAPAASRPASSKATKAASGGHRLGGRAAGLPPWEGGGDHGQNSEQGIDGSTEQPPSLLFCVGSTSSMESELVFVGLRTLYSISKPKTP</sequence>
<dbReference type="EMBL" id="CAUYUJ010003370">
    <property type="protein sequence ID" value="CAK0805057.1"/>
    <property type="molecule type" value="Genomic_DNA"/>
</dbReference>
<feature type="compositionally biased region" description="Polar residues" evidence="1">
    <location>
        <begin position="216"/>
        <end position="230"/>
    </location>
</feature>
<name>A0ABN9QGE2_9DINO</name>
<protein>
    <submittedName>
        <fullName evidence="2">Uncharacterized protein</fullName>
    </submittedName>
</protein>
<organism evidence="2 3">
    <name type="scientific">Prorocentrum cordatum</name>
    <dbReference type="NCBI Taxonomy" id="2364126"/>
    <lineage>
        <taxon>Eukaryota</taxon>
        <taxon>Sar</taxon>
        <taxon>Alveolata</taxon>
        <taxon>Dinophyceae</taxon>
        <taxon>Prorocentrales</taxon>
        <taxon>Prorocentraceae</taxon>
        <taxon>Prorocentrum</taxon>
    </lineage>
</organism>
<keyword evidence="3" id="KW-1185">Reference proteome</keyword>
<accession>A0ABN9QGE2</accession>
<gene>
    <name evidence="2" type="ORF">PCOR1329_LOCUS11693</name>
</gene>
<feature type="region of interest" description="Disordered" evidence="1">
    <location>
        <begin position="166"/>
        <end position="236"/>
    </location>
</feature>